<dbReference type="AlphaFoldDB" id="A0A9Q1DML5"/>
<organism evidence="2 3">
    <name type="scientific">Conger conger</name>
    <name type="common">Conger eel</name>
    <name type="synonym">Muraena conger</name>
    <dbReference type="NCBI Taxonomy" id="82655"/>
    <lineage>
        <taxon>Eukaryota</taxon>
        <taxon>Metazoa</taxon>
        <taxon>Chordata</taxon>
        <taxon>Craniata</taxon>
        <taxon>Vertebrata</taxon>
        <taxon>Euteleostomi</taxon>
        <taxon>Actinopterygii</taxon>
        <taxon>Neopterygii</taxon>
        <taxon>Teleostei</taxon>
        <taxon>Anguilliformes</taxon>
        <taxon>Congridae</taxon>
        <taxon>Conger</taxon>
    </lineage>
</organism>
<sequence length="260" mass="29742">MIMDKEMRRPKINITHLEDTAKRHNHVGQDLAHSDVNTVSSKFFINTIHILSAKPKMVKLFTIEDGRTWNSHKTFLDRLARKVPLTEVKSMEECDVILEFYPVSSRPGHDIDAALKEIPANQPAILVMMHHTADPNRVVYDSSRYMSQSDVITVDCLFYEGKGLFTCPTNEEAVEKTLRHLKKYSKETPPPVQELPKKTPPPVQELPNEPPKKLTTATHPSPRQIRQYPYQPHPPAPLPFLNTLPHAEGYGEILQEFKLN</sequence>
<dbReference type="Proteomes" id="UP001152803">
    <property type="component" value="Unassembled WGS sequence"/>
</dbReference>
<feature type="region of interest" description="Disordered" evidence="1">
    <location>
        <begin position="184"/>
        <end position="234"/>
    </location>
</feature>
<evidence type="ECO:0000313" key="3">
    <source>
        <dbReference type="Proteomes" id="UP001152803"/>
    </source>
</evidence>
<accession>A0A9Q1DML5</accession>
<dbReference type="EMBL" id="JAFJMO010000006">
    <property type="protein sequence ID" value="KAJ8275169.1"/>
    <property type="molecule type" value="Genomic_DNA"/>
</dbReference>
<feature type="compositionally biased region" description="Pro residues" evidence="1">
    <location>
        <begin position="188"/>
        <end position="204"/>
    </location>
</feature>
<protein>
    <submittedName>
        <fullName evidence="2">Uncharacterized protein</fullName>
    </submittedName>
</protein>
<dbReference type="OrthoDB" id="8446971at2759"/>
<reference evidence="2" key="1">
    <citation type="journal article" date="2023" name="Science">
        <title>Genome structures resolve the early diversification of teleost fishes.</title>
        <authorList>
            <person name="Parey E."/>
            <person name="Louis A."/>
            <person name="Montfort J."/>
            <person name="Bouchez O."/>
            <person name="Roques C."/>
            <person name="Iampietro C."/>
            <person name="Lluch J."/>
            <person name="Castinel A."/>
            <person name="Donnadieu C."/>
            <person name="Desvignes T."/>
            <person name="Floi Bucao C."/>
            <person name="Jouanno E."/>
            <person name="Wen M."/>
            <person name="Mejri S."/>
            <person name="Dirks R."/>
            <person name="Jansen H."/>
            <person name="Henkel C."/>
            <person name="Chen W.J."/>
            <person name="Zahm M."/>
            <person name="Cabau C."/>
            <person name="Klopp C."/>
            <person name="Thompson A.W."/>
            <person name="Robinson-Rechavi M."/>
            <person name="Braasch I."/>
            <person name="Lecointre G."/>
            <person name="Bobe J."/>
            <person name="Postlethwait J.H."/>
            <person name="Berthelot C."/>
            <person name="Roest Crollius H."/>
            <person name="Guiguen Y."/>
        </authorList>
    </citation>
    <scope>NUCLEOTIDE SEQUENCE</scope>
    <source>
        <strain evidence="2">Concon-B</strain>
    </source>
</reference>
<keyword evidence="3" id="KW-1185">Reference proteome</keyword>
<evidence type="ECO:0000256" key="1">
    <source>
        <dbReference type="SAM" id="MobiDB-lite"/>
    </source>
</evidence>
<comment type="caution">
    <text evidence="2">The sequence shown here is derived from an EMBL/GenBank/DDBJ whole genome shotgun (WGS) entry which is preliminary data.</text>
</comment>
<gene>
    <name evidence="2" type="ORF">COCON_G00097940</name>
</gene>
<evidence type="ECO:0000313" key="2">
    <source>
        <dbReference type="EMBL" id="KAJ8275169.1"/>
    </source>
</evidence>
<name>A0A9Q1DML5_CONCO</name>
<proteinExistence type="predicted"/>
<dbReference type="PANTHER" id="PTHR34488">
    <property type="entry name" value="SI:CH211-245H14.1-RELATED"/>
    <property type="match status" value="1"/>
</dbReference>
<dbReference type="PANTHER" id="PTHR34488:SF1">
    <property type="entry name" value="SI:CH211-245H14.1-RELATED"/>
    <property type="match status" value="1"/>
</dbReference>